<dbReference type="Pfam" id="PF03564">
    <property type="entry name" value="DUF1759"/>
    <property type="match status" value="1"/>
</dbReference>
<name>A0A6G0TFP0_APHGL</name>
<dbReference type="EMBL" id="VYZN01000040">
    <property type="protein sequence ID" value="KAE9532103.1"/>
    <property type="molecule type" value="Genomic_DNA"/>
</dbReference>
<organism evidence="1 2">
    <name type="scientific">Aphis glycines</name>
    <name type="common">Soybean aphid</name>
    <dbReference type="NCBI Taxonomy" id="307491"/>
    <lineage>
        <taxon>Eukaryota</taxon>
        <taxon>Metazoa</taxon>
        <taxon>Ecdysozoa</taxon>
        <taxon>Arthropoda</taxon>
        <taxon>Hexapoda</taxon>
        <taxon>Insecta</taxon>
        <taxon>Pterygota</taxon>
        <taxon>Neoptera</taxon>
        <taxon>Paraneoptera</taxon>
        <taxon>Hemiptera</taxon>
        <taxon>Sternorrhyncha</taxon>
        <taxon>Aphidomorpha</taxon>
        <taxon>Aphidoidea</taxon>
        <taxon>Aphididae</taxon>
        <taxon>Aphidini</taxon>
        <taxon>Aphis</taxon>
        <taxon>Aphis</taxon>
    </lineage>
</organism>
<comment type="caution">
    <text evidence="1">The sequence shown here is derived from an EMBL/GenBank/DDBJ whole genome shotgun (WGS) entry which is preliminary data.</text>
</comment>
<dbReference type="PANTHER" id="PTHR22954">
    <property type="entry name" value="RETROVIRAL PROTEASE-RELATED"/>
    <property type="match status" value="1"/>
</dbReference>
<dbReference type="Proteomes" id="UP000475862">
    <property type="component" value="Unassembled WGS sequence"/>
</dbReference>
<dbReference type="AlphaFoldDB" id="A0A6G0TFP0"/>
<dbReference type="OrthoDB" id="6618528at2759"/>
<keyword evidence="2" id="KW-1185">Reference proteome</keyword>
<proteinExistence type="predicted"/>
<protein>
    <submittedName>
        <fullName evidence="1">Uncharacterized protein</fullName>
    </submittedName>
</protein>
<dbReference type="InterPro" id="IPR005312">
    <property type="entry name" value="DUF1759"/>
</dbReference>
<accession>A0A6G0TFP0</accession>
<gene>
    <name evidence="1" type="ORF">AGLY_010305</name>
</gene>
<reference evidence="1 2" key="1">
    <citation type="submission" date="2019-08" db="EMBL/GenBank/DDBJ databases">
        <title>The genome of the soybean aphid Biotype 1, its phylome, world population structure and adaptation to the North American continent.</title>
        <authorList>
            <person name="Giordano R."/>
            <person name="Donthu R.K."/>
            <person name="Hernandez A.G."/>
            <person name="Wright C.L."/>
            <person name="Zimin A.V."/>
        </authorList>
    </citation>
    <scope>NUCLEOTIDE SEQUENCE [LARGE SCALE GENOMIC DNA]</scope>
    <source>
        <tissue evidence="1">Whole aphids</tissue>
    </source>
</reference>
<sequence length="278" mass="31096">MSATEQEIDRLKRCKAFATVKRNAAVSNIRAVHSLALRVVKEPDLAPHFLVAVTDLDTLWTQFKLEDDTVLDSLVRLGESDDYIIGLPSEVRGLIKESKAIAQRVTPKGAELIDMSFINPLSHENLAVSQPAVPNGLPSSFSRLPEIPLPTFDGDYRYWPTFRDRFKALVECKSNLTTTDKMYYLIGCLHGKAADAVCSIPISSDNYDLAWSTLWQRFNRPRIVATTLVDKLLDFPSYIQESLSELSNFMSVFSECVSLLDALNIPDLGSFILFALAF</sequence>
<dbReference type="PANTHER" id="PTHR22954:SF3">
    <property type="entry name" value="PROTEIN CBG08539"/>
    <property type="match status" value="1"/>
</dbReference>
<evidence type="ECO:0000313" key="1">
    <source>
        <dbReference type="EMBL" id="KAE9532103.1"/>
    </source>
</evidence>
<evidence type="ECO:0000313" key="2">
    <source>
        <dbReference type="Proteomes" id="UP000475862"/>
    </source>
</evidence>